<evidence type="ECO:0000259" key="2">
    <source>
        <dbReference type="Pfam" id="PF14730"/>
    </source>
</evidence>
<accession>A0ABW2YKM5</accession>
<dbReference type="Gene3D" id="3.30.530.80">
    <property type="match status" value="1"/>
</dbReference>
<protein>
    <submittedName>
        <fullName evidence="3">DUF4468 domain-containing protein</fullName>
    </submittedName>
</protein>
<sequence>MKIRTFKALLLSVALLGAPSVFAKQPKSAEFKVENGLFVYEKIEAVDLSKREIVSHAAAFLAEHFKSSRSIIELRDDELGKIVGDIIVKNPKAKMLSAFPAIRTRIIIDAKDGRYRLQATNIVGVDGNGTVTSWGIEGANQYRIEPAALEALNAFSSALNSYINNAQSSGNW</sequence>
<dbReference type="RefSeq" id="WP_386826124.1">
    <property type="nucleotide sequence ID" value="NZ_JBHTIF010000005.1"/>
</dbReference>
<feature type="chain" id="PRO_5045889846" evidence="1">
    <location>
        <begin position="24"/>
        <end position="172"/>
    </location>
</feature>
<reference evidence="4" key="1">
    <citation type="journal article" date="2019" name="Int. J. Syst. Evol. Microbiol.">
        <title>The Global Catalogue of Microorganisms (GCM) 10K type strain sequencing project: providing services to taxonomists for standard genome sequencing and annotation.</title>
        <authorList>
            <consortium name="The Broad Institute Genomics Platform"/>
            <consortium name="The Broad Institute Genome Sequencing Center for Infectious Disease"/>
            <person name="Wu L."/>
            <person name="Ma J."/>
        </authorList>
    </citation>
    <scope>NUCLEOTIDE SEQUENCE [LARGE SCALE GENOMIC DNA]</scope>
    <source>
        <strain evidence="4">CCUG 55585</strain>
    </source>
</reference>
<comment type="caution">
    <text evidence="3">The sequence shown here is derived from an EMBL/GenBank/DDBJ whole genome shotgun (WGS) entry which is preliminary data.</text>
</comment>
<evidence type="ECO:0000313" key="4">
    <source>
        <dbReference type="Proteomes" id="UP001597110"/>
    </source>
</evidence>
<name>A0ABW2YKM5_9GAMM</name>
<dbReference type="Proteomes" id="UP001597110">
    <property type="component" value="Unassembled WGS sequence"/>
</dbReference>
<dbReference type="Pfam" id="PF14730">
    <property type="entry name" value="DUF4468"/>
    <property type="match status" value="1"/>
</dbReference>
<keyword evidence="1" id="KW-0732">Signal</keyword>
<dbReference type="InterPro" id="IPR027823">
    <property type="entry name" value="DUF4468"/>
</dbReference>
<gene>
    <name evidence="3" type="ORF">ACFQ0E_17780</name>
</gene>
<evidence type="ECO:0000313" key="3">
    <source>
        <dbReference type="EMBL" id="MFD0727448.1"/>
    </source>
</evidence>
<evidence type="ECO:0000256" key="1">
    <source>
        <dbReference type="SAM" id="SignalP"/>
    </source>
</evidence>
<dbReference type="EMBL" id="JBHTIF010000005">
    <property type="protein sequence ID" value="MFD0727448.1"/>
    <property type="molecule type" value="Genomic_DNA"/>
</dbReference>
<feature type="signal peptide" evidence="1">
    <location>
        <begin position="1"/>
        <end position="23"/>
    </location>
</feature>
<keyword evidence="4" id="KW-1185">Reference proteome</keyword>
<organism evidence="3 4">
    <name type="scientific">Lysobacter brunescens</name>
    <dbReference type="NCBI Taxonomy" id="262323"/>
    <lineage>
        <taxon>Bacteria</taxon>
        <taxon>Pseudomonadati</taxon>
        <taxon>Pseudomonadota</taxon>
        <taxon>Gammaproteobacteria</taxon>
        <taxon>Lysobacterales</taxon>
        <taxon>Lysobacteraceae</taxon>
        <taxon>Lysobacter</taxon>
    </lineage>
</organism>
<feature type="domain" description="DUF4468" evidence="2">
    <location>
        <begin position="41"/>
        <end position="122"/>
    </location>
</feature>
<proteinExistence type="predicted"/>